<protein>
    <submittedName>
        <fullName evidence="2">Uncharacterized protein</fullName>
    </submittedName>
</protein>
<accession>A0A2B7ZP54</accession>
<organism evidence="2 3">
    <name type="scientific">[Emmonsia] crescens</name>
    <dbReference type="NCBI Taxonomy" id="73230"/>
    <lineage>
        <taxon>Eukaryota</taxon>
        <taxon>Fungi</taxon>
        <taxon>Dikarya</taxon>
        <taxon>Ascomycota</taxon>
        <taxon>Pezizomycotina</taxon>
        <taxon>Eurotiomycetes</taxon>
        <taxon>Eurotiomycetidae</taxon>
        <taxon>Onygenales</taxon>
        <taxon>Ajellomycetaceae</taxon>
        <taxon>Emergomyces</taxon>
    </lineage>
</organism>
<feature type="region of interest" description="Disordered" evidence="1">
    <location>
        <begin position="1"/>
        <end position="24"/>
    </location>
</feature>
<gene>
    <name evidence="2" type="ORF">GX50_02351</name>
</gene>
<comment type="caution">
    <text evidence="2">The sequence shown here is derived from an EMBL/GenBank/DDBJ whole genome shotgun (WGS) entry which is preliminary data.</text>
</comment>
<sequence length="82" mass="9247">MSPAETGQLRSKAPAMAPPPQFTAGQRMQELRLVMFLDVPYNLTTANQQLRIMAQPYSAALIRHHPCKHRQSGLKLRDLHAL</sequence>
<keyword evidence="3" id="KW-1185">Reference proteome</keyword>
<evidence type="ECO:0000313" key="3">
    <source>
        <dbReference type="Proteomes" id="UP000226031"/>
    </source>
</evidence>
<evidence type="ECO:0000256" key="1">
    <source>
        <dbReference type="SAM" id="MobiDB-lite"/>
    </source>
</evidence>
<evidence type="ECO:0000313" key="2">
    <source>
        <dbReference type="EMBL" id="PGH34792.1"/>
    </source>
</evidence>
<proteinExistence type="predicted"/>
<dbReference type="Proteomes" id="UP000226031">
    <property type="component" value="Unassembled WGS sequence"/>
</dbReference>
<name>A0A2B7ZP54_9EURO</name>
<dbReference type="AlphaFoldDB" id="A0A2B7ZP54"/>
<reference evidence="2 3" key="1">
    <citation type="submission" date="2017-10" db="EMBL/GenBank/DDBJ databases">
        <title>Comparative genomics in systemic dimorphic fungi from Ajellomycetaceae.</title>
        <authorList>
            <person name="Munoz J.F."/>
            <person name="Mcewen J.G."/>
            <person name="Clay O.K."/>
            <person name="Cuomo C.A."/>
        </authorList>
    </citation>
    <scope>NUCLEOTIDE SEQUENCE [LARGE SCALE GENOMIC DNA]</scope>
    <source>
        <strain evidence="2 3">UAMH4076</strain>
    </source>
</reference>
<dbReference type="EMBL" id="PDND01000033">
    <property type="protein sequence ID" value="PGH34792.1"/>
    <property type="molecule type" value="Genomic_DNA"/>
</dbReference>